<comment type="similarity">
    <text evidence="1">Belongs to the 4-oxalocrotonate tautomerase family.</text>
</comment>
<evidence type="ECO:0000313" key="5">
    <source>
        <dbReference type="Proteomes" id="UP000247980"/>
    </source>
</evidence>
<evidence type="ECO:0000256" key="1">
    <source>
        <dbReference type="ARBA" id="ARBA00006723"/>
    </source>
</evidence>
<dbReference type="Pfam" id="PF01361">
    <property type="entry name" value="Tautomerase"/>
    <property type="match status" value="1"/>
</dbReference>
<reference evidence="4 5" key="1">
    <citation type="submission" date="2018-05" db="EMBL/GenBank/DDBJ databases">
        <title>Genetic diversity of glacier-inhabiting Cryobacterium bacteria in China and description of Cryobacterium mengkeensis sp. nov. and Arthrobacter glacialis sp. nov.</title>
        <authorList>
            <person name="Liu Q."/>
            <person name="Xin Y.-H."/>
        </authorList>
    </citation>
    <scope>NUCLEOTIDE SEQUENCE [LARGE SCALE GENOMIC DNA]</scope>
    <source>
        <strain evidence="4 5">B7</strain>
    </source>
</reference>
<name>A0A2V5IT77_9MICC</name>
<dbReference type="Gene3D" id="3.30.429.10">
    <property type="entry name" value="Macrophage Migration Inhibitory Factor"/>
    <property type="match status" value="1"/>
</dbReference>
<dbReference type="AlphaFoldDB" id="A0A2V5IT77"/>
<comment type="caution">
    <text evidence="4">The sequence shown here is derived from an EMBL/GenBank/DDBJ whole genome shotgun (WGS) entry which is preliminary data.</text>
</comment>
<keyword evidence="2" id="KW-0413">Isomerase</keyword>
<gene>
    <name evidence="4" type="ORF">CVS30_15690</name>
</gene>
<dbReference type="GO" id="GO:0016853">
    <property type="term" value="F:isomerase activity"/>
    <property type="evidence" value="ECO:0007669"/>
    <property type="project" value="UniProtKB-KW"/>
</dbReference>
<organism evidence="4 5">
    <name type="scientific">Arthrobacter psychrolactophilus</name>
    <dbReference type="NCBI Taxonomy" id="92442"/>
    <lineage>
        <taxon>Bacteria</taxon>
        <taxon>Bacillati</taxon>
        <taxon>Actinomycetota</taxon>
        <taxon>Actinomycetes</taxon>
        <taxon>Micrococcales</taxon>
        <taxon>Micrococcaceae</taxon>
        <taxon>Arthrobacter</taxon>
    </lineage>
</organism>
<dbReference type="InterPro" id="IPR014347">
    <property type="entry name" value="Tautomerase/MIF_sf"/>
</dbReference>
<protein>
    <submittedName>
        <fullName evidence="4">4-oxalocrotonate tautomerase</fullName>
    </submittedName>
</protein>
<sequence>MPLIQISLIEGRKPEQIRNLIRDVTNTVHESIDAPFESIQVVVTEVAATHWGSGERTVAEKRAQTN</sequence>
<dbReference type="RefSeq" id="WP_110486501.1">
    <property type="nucleotide sequence ID" value="NZ_QJVC01000023.1"/>
</dbReference>
<dbReference type="PANTHER" id="PTHR35530">
    <property type="entry name" value="TAUTOMERASE-RELATED"/>
    <property type="match status" value="1"/>
</dbReference>
<dbReference type="Proteomes" id="UP000247980">
    <property type="component" value="Unassembled WGS sequence"/>
</dbReference>
<dbReference type="EMBL" id="QJVC01000023">
    <property type="protein sequence ID" value="PYI37353.1"/>
    <property type="molecule type" value="Genomic_DNA"/>
</dbReference>
<evidence type="ECO:0000256" key="2">
    <source>
        <dbReference type="ARBA" id="ARBA00023235"/>
    </source>
</evidence>
<dbReference type="PANTHER" id="PTHR35530:SF1">
    <property type="entry name" value="2-HYDROXYMUCONATE TAUTOMERASE"/>
    <property type="match status" value="1"/>
</dbReference>
<accession>A0A2V5IT77</accession>
<feature type="domain" description="4-oxalocrotonate tautomerase-like" evidence="3">
    <location>
        <begin position="2"/>
        <end position="55"/>
    </location>
</feature>
<dbReference type="NCBIfam" id="NF002571">
    <property type="entry name" value="PRK02220.1"/>
    <property type="match status" value="1"/>
</dbReference>
<dbReference type="OrthoDB" id="4965437at2"/>
<dbReference type="SUPFAM" id="SSF55331">
    <property type="entry name" value="Tautomerase/MIF"/>
    <property type="match status" value="1"/>
</dbReference>
<evidence type="ECO:0000313" key="4">
    <source>
        <dbReference type="EMBL" id="PYI37353.1"/>
    </source>
</evidence>
<proteinExistence type="inferred from homology"/>
<keyword evidence="5" id="KW-1185">Reference proteome</keyword>
<dbReference type="InterPro" id="IPR004370">
    <property type="entry name" value="4-OT-like_dom"/>
</dbReference>
<evidence type="ECO:0000259" key="3">
    <source>
        <dbReference type="Pfam" id="PF01361"/>
    </source>
</evidence>